<feature type="non-terminal residue" evidence="1">
    <location>
        <position position="1"/>
    </location>
</feature>
<dbReference type="AlphaFoldDB" id="X1IQI5"/>
<sequence>HYKWVDSAMQTDNSGKENKWTQSIAVGSKTFTEMIKEALGFRAIGRKIICDEDTFELREGQTPYGKANDLDSRNTFLWSQQPPSLIGQFLHEN</sequence>
<comment type="caution">
    <text evidence="1">The sequence shown here is derived from an EMBL/GenBank/DDBJ whole genome shotgun (WGS) entry which is preliminary data.</text>
</comment>
<proteinExistence type="predicted"/>
<protein>
    <submittedName>
        <fullName evidence="1">Uncharacterized protein</fullName>
    </submittedName>
</protein>
<gene>
    <name evidence="1" type="ORF">S03H2_43571</name>
</gene>
<organism evidence="1">
    <name type="scientific">marine sediment metagenome</name>
    <dbReference type="NCBI Taxonomy" id="412755"/>
    <lineage>
        <taxon>unclassified sequences</taxon>
        <taxon>metagenomes</taxon>
        <taxon>ecological metagenomes</taxon>
    </lineage>
</organism>
<name>X1IQI5_9ZZZZ</name>
<accession>X1IQI5</accession>
<dbReference type="EMBL" id="BARU01027194">
    <property type="protein sequence ID" value="GAH71480.1"/>
    <property type="molecule type" value="Genomic_DNA"/>
</dbReference>
<reference evidence="1" key="1">
    <citation type="journal article" date="2014" name="Front. Microbiol.">
        <title>High frequency of phylogenetically diverse reductive dehalogenase-homologous genes in deep subseafloor sedimentary metagenomes.</title>
        <authorList>
            <person name="Kawai M."/>
            <person name="Futagami T."/>
            <person name="Toyoda A."/>
            <person name="Takaki Y."/>
            <person name="Nishi S."/>
            <person name="Hori S."/>
            <person name="Arai W."/>
            <person name="Tsubouchi T."/>
            <person name="Morono Y."/>
            <person name="Uchiyama I."/>
            <person name="Ito T."/>
            <person name="Fujiyama A."/>
            <person name="Inagaki F."/>
            <person name="Takami H."/>
        </authorList>
    </citation>
    <scope>NUCLEOTIDE SEQUENCE</scope>
    <source>
        <strain evidence="1">Expedition CK06-06</strain>
    </source>
</reference>
<evidence type="ECO:0000313" key="1">
    <source>
        <dbReference type="EMBL" id="GAH71480.1"/>
    </source>
</evidence>